<evidence type="ECO:0000313" key="2">
    <source>
        <dbReference type="Proteomes" id="UP000076154"/>
    </source>
</evidence>
<dbReference type="OrthoDB" id="2976798at2759"/>
<protein>
    <submittedName>
        <fullName evidence="1">Uncharacterized protein</fullName>
    </submittedName>
</protein>
<gene>
    <name evidence="1" type="ORF">Hypma_004389</name>
</gene>
<sequence length="292" mass="33353">MDTLSKFPHSTTQPDVYVTNPFIGLESTDPSTWGINVFRDAVISFVEVEQSTIPDEPSQRPSPFVKSVHNQIQQLHKYPDDTRFRIGYIQDLICKLGKWLVDVKEVSLEYRGCDHGDTINIAGHEWRVNTVSGWRIGELPIFRYTNTAHRKIWRDSQRDPGRYFDKLAELAMQDDEALDPLDLAELVSLAQQQRELGLYVDEYTVYLMYPNHALDQLFVLTATIPSQTLDAIEKGEKEMKPIHIQHGKVALVLHTTDEQPWQQSALAKVLAVFVDHAVEIAGMVVDEPEEEP</sequence>
<comment type="caution">
    <text evidence="1">The sequence shown here is derived from an EMBL/GenBank/DDBJ whole genome shotgun (WGS) entry which is preliminary data.</text>
</comment>
<organism evidence="1 2">
    <name type="scientific">Hypsizygus marmoreus</name>
    <name type="common">White beech mushroom</name>
    <name type="synonym">Agaricus marmoreus</name>
    <dbReference type="NCBI Taxonomy" id="39966"/>
    <lineage>
        <taxon>Eukaryota</taxon>
        <taxon>Fungi</taxon>
        <taxon>Dikarya</taxon>
        <taxon>Basidiomycota</taxon>
        <taxon>Agaricomycotina</taxon>
        <taxon>Agaricomycetes</taxon>
        <taxon>Agaricomycetidae</taxon>
        <taxon>Agaricales</taxon>
        <taxon>Tricholomatineae</taxon>
        <taxon>Lyophyllaceae</taxon>
        <taxon>Hypsizygus</taxon>
    </lineage>
</organism>
<dbReference type="InParanoid" id="A0A369K8E7"/>
<evidence type="ECO:0000313" key="1">
    <source>
        <dbReference type="EMBL" id="RDB27176.1"/>
    </source>
</evidence>
<reference evidence="1" key="1">
    <citation type="submission" date="2018-04" db="EMBL/GenBank/DDBJ databases">
        <title>Whole genome sequencing of Hypsizygus marmoreus.</title>
        <authorList>
            <person name="Choi I.-G."/>
            <person name="Min B."/>
            <person name="Kim J.-G."/>
            <person name="Kim S."/>
            <person name="Oh Y.-L."/>
            <person name="Kong W.-S."/>
            <person name="Park H."/>
            <person name="Jeong J."/>
            <person name="Song E.-S."/>
        </authorList>
    </citation>
    <scope>NUCLEOTIDE SEQUENCE [LARGE SCALE GENOMIC DNA]</scope>
    <source>
        <strain evidence="1">51987-8</strain>
    </source>
</reference>
<dbReference type="Proteomes" id="UP000076154">
    <property type="component" value="Unassembled WGS sequence"/>
</dbReference>
<dbReference type="EMBL" id="LUEZ02000017">
    <property type="protein sequence ID" value="RDB27176.1"/>
    <property type="molecule type" value="Genomic_DNA"/>
</dbReference>
<dbReference type="AlphaFoldDB" id="A0A369K8E7"/>
<accession>A0A369K8E7</accession>
<proteinExistence type="predicted"/>
<name>A0A369K8E7_HYPMA</name>
<keyword evidence="2" id="KW-1185">Reference proteome</keyword>